<feature type="domain" description="EF-hand" evidence="3">
    <location>
        <begin position="69"/>
        <end position="104"/>
    </location>
</feature>
<dbReference type="InterPro" id="IPR002048">
    <property type="entry name" value="EF_hand_dom"/>
</dbReference>
<keyword evidence="2" id="KW-0812">Transmembrane</keyword>
<dbReference type="OrthoDB" id="428774at2759"/>
<dbReference type="Pfam" id="PF13499">
    <property type="entry name" value="EF-hand_7"/>
    <property type="match status" value="1"/>
</dbReference>
<dbReference type="InterPro" id="IPR018247">
    <property type="entry name" value="EF_Hand_1_Ca_BS"/>
</dbReference>
<evidence type="ECO:0000256" key="1">
    <source>
        <dbReference type="ARBA" id="ARBA00022837"/>
    </source>
</evidence>
<evidence type="ECO:0000259" key="3">
    <source>
        <dbReference type="PROSITE" id="PS50222"/>
    </source>
</evidence>
<sequence>MSNKSPKLRFAPAPTKIVDSQEQTLEEVFNAMDVDCNQYVNKAEFKAYLKKNPTGWPLADVLAGQSDDVKEQIINFWFRKLDLESSGAFDKFELIAFFKAMKQTKYKEMLYADFLLNLFDRNYDGKLDRDEYANMLRVLLGRDVPAYVLSSVAADGLSRDDLVSLLHNIHCDFSQLDSRNTAKNAGALDFAMLGVGIGVAVVATVGVLSFLRR</sequence>
<evidence type="ECO:0000313" key="5">
    <source>
        <dbReference type="Proteomes" id="UP000051952"/>
    </source>
</evidence>
<dbReference type="SMART" id="SM00054">
    <property type="entry name" value="EFh"/>
    <property type="match status" value="3"/>
</dbReference>
<dbReference type="PROSITE" id="PS00018">
    <property type="entry name" value="EF_HAND_1"/>
    <property type="match status" value="1"/>
</dbReference>
<name>A0A0S4KNH6_BODSA</name>
<keyword evidence="5" id="KW-1185">Reference proteome</keyword>
<keyword evidence="2" id="KW-0472">Membrane</keyword>
<gene>
    <name evidence="4" type="ORF">BSAL_27815</name>
</gene>
<feature type="domain" description="EF-hand" evidence="3">
    <location>
        <begin position="20"/>
        <end position="55"/>
    </location>
</feature>
<dbReference type="Proteomes" id="UP000051952">
    <property type="component" value="Unassembled WGS sequence"/>
</dbReference>
<evidence type="ECO:0000313" key="4">
    <source>
        <dbReference type="EMBL" id="CUI15169.1"/>
    </source>
</evidence>
<dbReference type="InterPro" id="IPR011992">
    <property type="entry name" value="EF-hand-dom_pair"/>
</dbReference>
<proteinExistence type="predicted"/>
<feature type="transmembrane region" description="Helical" evidence="2">
    <location>
        <begin position="190"/>
        <end position="211"/>
    </location>
</feature>
<dbReference type="EMBL" id="CYKH01001850">
    <property type="protein sequence ID" value="CUI15169.1"/>
    <property type="molecule type" value="Genomic_DNA"/>
</dbReference>
<dbReference type="GO" id="GO:0005509">
    <property type="term" value="F:calcium ion binding"/>
    <property type="evidence" value="ECO:0007669"/>
    <property type="project" value="InterPro"/>
</dbReference>
<evidence type="ECO:0000256" key="2">
    <source>
        <dbReference type="SAM" id="Phobius"/>
    </source>
</evidence>
<dbReference type="AlphaFoldDB" id="A0A0S4KNH6"/>
<dbReference type="SUPFAM" id="SSF47473">
    <property type="entry name" value="EF-hand"/>
    <property type="match status" value="1"/>
</dbReference>
<accession>A0A0S4KNH6</accession>
<protein>
    <submittedName>
        <fullName evidence="4">Calcium-binding protein, putative</fullName>
    </submittedName>
</protein>
<organism evidence="4 5">
    <name type="scientific">Bodo saltans</name>
    <name type="common">Flagellated protozoan</name>
    <dbReference type="NCBI Taxonomy" id="75058"/>
    <lineage>
        <taxon>Eukaryota</taxon>
        <taxon>Discoba</taxon>
        <taxon>Euglenozoa</taxon>
        <taxon>Kinetoplastea</taxon>
        <taxon>Metakinetoplastina</taxon>
        <taxon>Eubodonida</taxon>
        <taxon>Bodonidae</taxon>
        <taxon>Bodo</taxon>
    </lineage>
</organism>
<dbReference type="VEuPathDB" id="TriTrypDB:BSAL_27815"/>
<feature type="domain" description="EF-hand" evidence="3">
    <location>
        <begin position="107"/>
        <end position="142"/>
    </location>
</feature>
<dbReference type="PROSITE" id="PS50222">
    <property type="entry name" value="EF_HAND_2"/>
    <property type="match status" value="3"/>
</dbReference>
<keyword evidence="2" id="KW-1133">Transmembrane helix</keyword>
<keyword evidence="1" id="KW-0106">Calcium</keyword>
<dbReference type="Gene3D" id="1.10.238.10">
    <property type="entry name" value="EF-hand"/>
    <property type="match status" value="1"/>
</dbReference>
<reference evidence="5" key="1">
    <citation type="submission" date="2015-09" db="EMBL/GenBank/DDBJ databases">
        <authorList>
            <consortium name="Pathogen Informatics"/>
        </authorList>
    </citation>
    <scope>NUCLEOTIDE SEQUENCE [LARGE SCALE GENOMIC DNA]</scope>
    <source>
        <strain evidence="5">Lake Konstanz</strain>
    </source>
</reference>